<dbReference type="GO" id="GO:0015940">
    <property type="term" value="P:pantothenate biosynthetic process"/>
    <property type="evidence" value="ECO:0007669"/>
    <property type="project" value="UniProtKB-UniPathway"/>
</dbReference>
<comment type="similarity">
    <text evidence="2">Belongs to the pantothenate synthetase family.</text>
</comment>
<dbReference type="OrthoDB" id="2020436at2759"/>
<dbReference type="GO" id="GO:0005524">
    <property type="term" value="F:ATP binding"/>
    <property type="evidence" value="ECO:0007669"/>
    <property type="project" value="UniProtKB-KW"/>
</dbReference>
<evidence type="ECO:0000313" key="12">
    <source>
        <dbReference type="EMBL" id="GAX15483.1"/>
    </source>
</evidence>
<dbReference type="PANTHER" id="PTHR21299">
    <property type="entry name" value="CYTIDYLATE KINASE/PANTOATE-BETA-ALANINE LIGASE"/>
    <property type="match status" value="1"/>
</dbReference>
<dbReference type="InterPro" id="IPR042176">
    <property type="entry name" value="Pantoate_ligase_C"/>
</dbReference>
<dbReference type="HAMAP" id="MF_00158">
    <property type="entry name" value="PanC"/>
    <property type="match status" value="1"/>
</dbReference>
<dbReference type="UniPathway" id="UPA00028">
    <property type="reaction ID" value="UER00005"/>
</dbReference>
<name>A0A1Z5JN81_FISSO</name>
<keyword evidence="7" id="KW-0547">Nucleotide-binding</keyword>
<evidence type="ECO:0000256" key="9">
    <source>
        <dbReference type="ARBA" id="ARBA00029902"/>
    </source>
</evidence>
<evidence type="ECO:0000256" key="10">
    <source>
        <dbReference type="ARBA" id="ARBA00032806"/>
    </source>
</evidence>
<dbReference type="CDD" id="cd00560">
    <property type="entry name" value="PanC"/>
    <property type="match status" value="1"/>
</dbReference>
<dbReference type="InterPro" id="IPR014729">
    <property type="entry name" value="Rossmann-like_a/b/a_fold"/>
</dbReference>
<dbReference type="AlphaFoldDB" id="A0A1Z5JN81"/>
<evidence type="ECO:0000256" key="5">
    <source>
        <dbReference type="ARBA" id="ARBA00022598"/>
    </source>
</evidence>
<evidence type="ECO:0000256" key="4">
    <source>
        <dbReference type="ARBA" id="ARBA00015647"/>
    </source>
</evidence>
<dbReference type="Proteomes" id="UP000198406">
    <property type="component" value="Unassembled WGS sequence"/>
</dbReference>
<evidence type="ECO:0000256" key="6">
    <source>
        <dbReference type="ARBA" id="ARBA00022655"/>
    </source>
</evidence>
<sequence length="255" mass="27983">MGALHEGHLTLVRQARAENDVVVASIFVNPTQFGPNEDFDKYPRQLQIDSDKLAALGVDYLFAPSVNDMYGKDHVTYVDPEGFDDTSEGKARPGHFRGVATIVTKLFNIVQPTNAYFGQKDAAQCVLIRRIVDDLNMDVNVIVAETVRESDGLAMSSRNTYLTPTERHAAPIVYQSLCAARTLVLASNVAVESAVVRKTVESVLRSEPLISAIQYVSIDNKSTMQSLEQVNREDGALISLACKLGSVRLIDNIII</sequence>
<reference evidence="12 13" key="1">
    <citation type="journal article" date="2015" name="Plant Cell">
        <title>Oil accumulation by the oleaginous diatom Fistulifera solaris as revealed by the genome and transcriptome.</title>
        <authorList>
            <person name="Tanaka T."/>
            <person name="Maeda Y."/>
            <person name="Veluchamy A."/>
            <person name="Tanaka M."/>
            <person name="Abida H."/>
            <person name="Marechal E."/>
            <person name="Bowler C."/>
            <person name="Muto M."/>
            <person name="Sunaga Y."/>
            <person name="Tanaka M."/>
            <person name="Yoshino T."/>
            <person name="Taniguchi T."/>
            <person name="Fukuda Y."/>
            <person name="Nemoto M."/>
            <person name="Matsumoto M."/>
            <person name="Wong P.S."/>
            <person name="Aburatani S."/>
            <person name="Fujibuchi W."/>
        </authorList>
    </citation>
    <scope>NUCLEOTIDE SEQUENCE [LARGE SCALE GENOMIC DNA]</scope>
    <source>
        <strain evidence="12 13">JPCC DA0580</strain>
    </source>
</reference>
<dbReference type="SUPFAM" id="SSF52374">
    <property type="entry name" value="Nucleotidylyl transferase"/>
    <property type="match status" value="1"/>
</dbReference>
<dbReference type="NCBIfam" id="TIGR00018">
    <property type="entry name" value="panC"/>
    <property type="match status" value="1"/>
</dbReference>
<comment type="catalytic activity">
    <reaction evidence="11">
        <text>(R)-pantoate + beta-alanine + ATP = (R)-pantothenate + AMP + diphosphate + H(+)</text>
        <dbReference type="Rhea" id="RHEA:10912"/>
        <dbReference type="ChEBI" id="CHEBI:15378"/>
        <dbReference type="ChEBI" id="CHEBI:15980"/>
        <dbReference type="ChEBI" id="CHEBI:29032"/>
        <dbReference type="ChEBI" id="CHEBI:30616"/>
        <dbReference type="ChEBI" id="CHEBI:33019"/>
        <dbReference type="ChEBI" id="CHEBI:57966"/>
        <dbReference type="ChEBI" id="CHEBI:456215"/>
        <dbReference type="EC" id="6.3.2.1"/>
    </reaction>
</comment>
<evidence type="ECO:0000256" key="1">
    <source>
        <dbReference type="ARBA" id="ARBA00004990"/>
    </source>
</evidence>
<keyword evidence="13" id="KW-1185">Reference proteome</keyword>
<keyword evidence="6" id="KW-0566">Pantothenate biosynthesis</keyword>
<dbReference type="Pfam" id="PF02569">
    <property type="entry name" value="Pantoate_ligase"/>
    <property type="match status" value="1"/>
</dbReference>
<evidence type="ECO:0000256" key="11">
    <source>
        <dbReference type="ARBA" id="ARBA00048258"/>
    </source>
</evidence>
<accession>A0A1Z5JN81</accession>
<dbReference type="EMBL" id="BDSP01000092">
    <property type="protein sequence ID" value="GAX15483.1"/>
    <property type="molecule type" value="Genomic_DNA"/>
</dbReference>
<keyword evidence="8" id="KW-0067">ATP-binding</keyword>
<evidence type="ECO:0000256" key="7">
    <source>
        <dbReference type="ARBA" id="ARBA00022741"/>
    </source>
</evidence>
<evidence type="ECO:0000256" key="3">
    <source>
        <dbReference type="ARBA" id="ARBA00012219"/>
    </source>
</evidence>
<dbReference type="GO" id="GO:0004592">
    <property type="term" value="F:pantoate-beta-alanine ligase activity"/>
    <property type="evidence" value="ECO:0007669"/>
    <property type="project" value="UniProtKB-EC"/>
</dbReference>
<protein>
    <recommendedName>
        <fullName evidence="4">Pantoate--beta-alanine ligase</fullName>
        <ecNumber evidence="3">6.3.2.1</ecNumber>
    </recommendedName>
    <alternativeName>
        <fullName evidence="10">Pantoate-activating enzyme</fullName>
    </alternativeName>
    <alternativeName>
        <fullName evidence="9">Pantothenate synthetase</fullName>
    </alternativeName>
</protein>
<dbReference type="InParanoid" id="A0A1Z5JN81"/>
<dbReference type="Gene3D" id="3.40.50.620">
    <property type="entry name" value="HUPs"/>
    <property type="match status" value="1"/>
</dbReference>
<evidence type="ECO:0000256" key="2">
    <source>
        <dbReference type="ARBA" id="ARBA00009256"/>
    </source>
</evidence>
<dbReference type="PANTHER" id="PTHR21299:SF1">
    <property type="entry name" value="PANTOATE--BETA-ALANINE LIGASE"/>
    <property type="match status" value="1"/>
</dbReference>
<evidence type="ECO:0000313" key="13">
    <source>
        <dbReference type="Proteomes" id="UP000198406"/>
    </source>
</evidence>
<comment type="pathway">
    <text evidence="1">Cofactor biosynthesis; (R)-pantothenate biosynthesis; (R)-pantothenate from (R)-pantoate and beta-alanine: step 1/1.</text>
</comment>
<gene>
    <name evidence="12" type="ORF">FisN_8Lh216</name>
</gene>
<dbReference type="EC" id="6.3.2.1" evidence="3"/>
<dbReference type="InterPro" id="IPR003721">
    <property type="entry name" value="Pantoate_ligase"/>
</dbReference>
<comment type="caution">
    <text evidence="12">The sequence shown here is derived from an EMBL/GenBank/DDBJ whole genome shotgun (WGS) entry which is preliminary data.</text>
</comment>
<proteinExistence type="inferred from homology"/>
<keyword evidence="5 12" id="KW-0436">Ligase</keyword>
<evidence type="ECO:0000256" key="8">
    <source>
        <dbReference type="ARBA" id="ARBA00022840"/>
    </source>
</evidence>
<organism evidence="12 13">
    <name type="scientific">Fistulifera solaris</name>
    <name type="common">Oleaginous diatom</name>
    <dbReference type="NCBI Taxonomy" id="1519565"/>
    <lineage>
        <taxon>Eukaryota</taxon>
        <taxon>Sar</taxon>
        <taxon>Stramenopiles</taxon>
        <taxon>Ochrophyta</taxon>
        <taxon>Bacillariophyta</taxon>
        <taxon>Bacillariophyceae</taxon>
        <taxon>Bacillariophycidae</taxon>
        <taxon>Naviculales</taxon>
        <taxon>Naviculaceae</taxon>
        <taxon>Fistulifera</taxon>
    </lineage>
</organism>
<dbReference type="Gene3D" id="3.30.1300.10">
    <property type="entry name" value="Pantoate-beta-alanine ligase, C-terminal domain"/>
    <property type="match status" value="1"/>
</dbReference>